<dbReference type="InterPro" id="IPR001610">
    <property type="entry name" value="PAC"/>
</dbReference>
<dbReference type="Gene3D" id="3.30.450.20">
    <property type="entry name" value="PAS domain"/>
    <property type="match status" value="3"/>
</dbReference>
<dbReference type="PANTHER" id="PTHR43711">
    <property type="entry name" value="TWO-COMPONENT HISTIDINE KINASE"/>
    <property type="match status" value="1"/>
</dbReference>
<feature type="domain" description="Histidine kinase" evidence="7">
    <location>
        <begin position="391"/>
        <end position="606"/>
    </location>
</feature>
<dbReference type="Pfam" id="PF00512">
    <property type="entry name" value="HisKA"/>
    <property type="match status" value="1"/>
</dbReference>
<dbReference type="EC" id="2.7.13.3" evidence="2"/>
<evidence type="ECO:0000256" key="1">
    <source>
        <dbReference type="ARBA" id="ARBA00000085"/>
    </source>
</evidence>
<dbReference type="RefSeq" id="WP_377139853.1">
    <property type="nucleotide sequence ID" value="NZ_JBHTIA010000003.1"/>
</dbReference>
<dbReference type="SUPFAM" id="SSF55785">
    <property type="entry name" value="PYP-like sensor domain (PAS domain)"/>
    <property type="match status" value="3"/>
</dbReference>
<dbReference type="Pfam" id="PF08447">
    <property type="entry name" value="PAS_3"/>
    <property type="match status" value="1"/>
</dbReference>
<dbReference type="Gene3D" id="1.10.287.130">
    <property type="match status" value="1"/>
</dbReference>
<dbReference type="InterPro" id="IPR003594">
    <property type="entry name" value="HATPase_dom"/>
</dbReference>
<keyword evidence="3" id="KW-0597">Phosphoprotein</keyword>
<evidence type="ECO:0000256" key="2">
    <source>
        <dbReference type="ARBA" id="ARBA00012438"/>
    </source>
</evidence>
<dbReference type="InterPro" id="IPR035965">
    <property type="entry name" value="PAS-like_dom_sf"/>
</dbReference>
<feature type="domain" description="PAC" evidence="8">
    <location>
        <begin position="335"/>
        <end position="387"/>
    </location>
</feature>
<dbReference type="InterPro" id="IPR005467">
    <property type="entry name" value="His_kinase_dom"/>
</dbReference>
<dbReference type="InterPro" id="IPR013655">
    <property type="entry name" value="PAS_fold_3"/>
</dbReference>
<keyword evidence="6" id="KW-0902">Two-component regulatory system</keyword>
<organism evidence="9 10">
    <name type="scientific">Mucilaginibacter lutimaris</name>
    <dbReference type="NCBI Taxonomy" id="931629"/>
    <lineage>
        <taxon>Bacteria</taxon>
        <taxon>Pseudomonadati</taxon>
        <taxon>Bacteroidota</taxon>
        <taxon>Sphingobacteriia</taxon>
        <taxon>Sphingobacteriales</taxon>
        <taxon>Sphingobacteriaceae</taxon>
        <taxon>Mucilaginibacter</taxon>
    </lineage>
</organism>
<dbReference type="SMART" id="SM00388">
    <property type="entry name" value="HisKA"/>
    <property type="match status" value="1"/>
</dbReference>
<dbReference type="CDD" id="cd00082">
    <property type="entry name" value="HisKA"/>
    <property type="match status" value="1"/>
</dbReference>
<dbReference type="InterPro" id="IPR004358">
    <property type="entry name" value="Sig_transdc_His_kin-like_C"/>
</dbReference>
<dbReference type="PANTHER" id="PTHR43711:SF31">
    <property type="entry name" value="HISTIDINE KINASE"/>
    <property type="match status" value="1"/>
</dbReference>
<keyword evidence="9" id="KW-0067">ATP-binding</keyword>
<protein>
    <recommendedName>
        <fullName evidence="2">histidine kinase</fullName>
        <ecNumber evidence="2">2.7.13.3</ecNumber>
    </recommendedName>
</protein>
<dbReference type="Pfam" id="PF08448">
    <property type="entry name" value="PAS_4"/>
    <property type="match status" value="2"/>
</dbReference>
<evidence type="ECO:0000256" key="3">
    <source>
        <dbReference type="ARBA" id="ARBA00022553"/>
    </source>
</evidence>
<comment type="caution">
    <text evidence="9">The sequence shown here is derived from an EMBL/GenBank/DDBJ whole genome shotgun (WGS) entry which is preliminary data.</text>
</comment>
<dbReference type="SUPFAM" id="SSF55874">
    <property type="entry name" value="ATPase domain of HSP90 chaperone/DNA topoisomerase II/histidine kinase"/>
    <property type="match status" value="1"/>
</dbReference>
<keyword evidence="9" id="KW-0547">Nucleotide-binding</keyword>
<dbReference type="SMART" id="SM00387">
    <property type="entry name" value="HATPase_c"/>
    <property type="match status" value="1"/>
</dbReference>
<dbReference type="GO" id="GO:0005524">
    <property type="term" value="F:ATP binding"/>
    <property type="evidence" value="ECO:0007669"/>
    <property type="project" value="UniProtKB-KW"/>
</dbReference>
<dbReference type="InterPro" id="IPR013656">
    <property type="entry name" value="PAS_4"/>
</dbReference>
<dbReference type="SUPFAM" id="SSF47384">
    <property type="entry name" value="Homodimeric domain of signal transducing histidine kinase"/>
    <property type="match status" value="1"/>
</dbReference>
<dbReference type="CDD" id="cd00130">
    <property type="entry name" value="PAS"/>
    <property type="match status" value="2"/>
</dbReference>
<dbReference type="InterPro" id="IPR050736">
    <property type="entry name" value="Sensor_HK_Regulatory"/>
</dbReference>
<dbReference type="Gene3D" id="2.10.70.100">
    <property type="match status" value="1"/>
</dbReference>
<comment type="catalytic activity">
    <reaction evidence="1">
        <text>ATP + protein L-histidine = ADP + protein N-phospho-L-histidine.</text>
        <dbReference type="EC" id="2.7.13.3"/>
    </reaction>
</comment>
<proteinExistence type="predicted"/>
<dbReference type="InterPro" id="IPR003661">
    <property type="entry name" value="HisK_dim/P_dom"/>
</dbReference>
<dbReference type="PROSITE" id="PS50109">
    <property type="entry name" value="HIS_KIN"/>
    <property type="match status" value="1"/>
</dbReference>
<dbReference type="Gene3D" id="3.30.565.10">
    <property type="entry name" value="Histidine kinase-like ATPase, C-terminal domain"/>
    <property type="match status" value="1"/>
</dbReference>
<name>A0ABW2ZE30_9SPHI</name>
<dbReference type="SMART" id="SM00091">
    <property type="entry name" value="PAS"/>
    <property type="match status" value="3"/>
</dbReference>
<evidence type="ECO:0000259" key="8">
    <source>
        <dbReference type="PROSITE" id="PS50113"/>
    </source>
</evidence>
<feature type="domain" description="PAC" evidence="8">
    <location>
        <begin position="208"/>
        <end position="263"/>
    </location>
</feature>
<dbReference type="CDD" id="cd00075">
    <property type="entry name" value="HATPase"/>
    <property type="match status" value="1"/>
</dbReference>
<evidence type="ECO:0000256" key="4">
    <source>
        <dbReference type="ARBA" id="ARBA00022679"/>
    </source>
</evidence>
<dbReference type="InterPro" id="IPR000014">
    <property type="entry name" value="PAS"/>
</dbReference>
<sequence>MEPAESIYRNIVETSPFPVFVCTGEDMIITVANTATLNAWDRDSSVIGKPFSEALPELEDQPFLGYLQSVYRTGKTFNSLSERVDLLVGGKLQTYYYKFTYQPIHDADGKVYGVVAFNTDVTELERAKQAVEESEMTLYNLVRQAPVGICIIQAGDLMIEVVNDTYLKLVGKKRKELERQTIWDAVPEAAEAYAPIMNRVIETGIAFTASEAELILIRSGKPEIVFVDFVYEPVRHFDGSINSILVIAIDVTDKVLARRNIEDTEERGRLAIEAAEIGTFDLNMLTNHMVTSERFNTIFGFDKPVSRRTLINAFVPEDREIRNKAHEDAVKTGVLFYEARILNPDETTRWIRVQGKIYYNSEETPVRILGTVLDITEFKRLQQQKDDFISVASHELKTPMTSLKASIQILDKLIKTNGNPDKVTQFIDKANTSLSKMQHLIESLLNVSKISAGQLALNKTNFNIGEMVNESCDYIRITGEHVLILKGDADIEIYADRSKIEQVIVNLINNAVKYAPLSRKIVVEIKKRERSVKISVQDFGEGIAYDKIPHLFERYYRVDSTGLQYSGLGLGLYISAEIVERHGGKIGVNSDAGKGSTFWFTIPLQEN</sequence>
<accession>A0ABW2ZE30</accession>
<feature type="domain" description="PAC" evidence="8">
    <location>
        <begin position="80"/>
        <end position="133"/>
    </location>
</feature>
<dbReference type="NCBIfam" id="TIGR00229">
    <property type="entry name" value="sensory_box"/>
    <property type="match status" value="2"/>
</dbReference>
<dbReference type="PROSITE" id="PS50113">
    <property type="entry name" value="PAC"/>
    <property type="match status" value="3"/>
</dbReference>
<dbReference type="PRINTS" id="PR00344">
    <property type="entry name" value="BCTRLSENSOR"/>
</dbReference>
<dbReference type="InterPro" id="IPR036097">
    <property type="entry name" value="HisK_dim/P_sf"/>
</dbReference>
<keyword evidence="10" id="KW-1185">Reference proteome</keyword>
<evidence type="ECO:0000256" key="6">
    <source>
        <dbReference type="ARBA" id="ARBA00023012"/>
    </source>
</evidence>
<keyword evidence="4" id="KW-0808">Transferase</keyword>
<evidence type="ECO:0000313" key="10">
    <source>
        <dbReference type="Proteomes" id="UP001597073"/>
    </source>
</evidence>
<reference evidence="10" key="1">
    <citation type="journal article" date="2019" name="Int. J. Syst. Evol. Microbiol.">
        <title>The Global Catalogue of Microorganisms (GCM) 10K type strain sequencing project: providing services to taxonomists for standard genome sequencing and annotation.</title>
        <authorList>
            <consortium name="The Broad Institute Genomics Platform"/>
            <consortium name="The Broad Institute Genome Sequencing Center for Infectious Disease"/>
            <person name="Wu L."/>
            <person name="Ma J."/>
        </authorList>
    </citation>
    <scope>NUCLEOTIDE SEQUENCE [LARGE SCALE GENOMIC DNA]</scope>
    <source>
        <strain evidence="10">CCUG 60742</strain>
    </source>
</reference>
<dbReference type="Proteomes" id="UP001597073">
    <property type="component" value="Unassembled WGS sequence"/>
</dbReference>
<dbReference type="Pfam" id="PF02518">
    <property type="entry name" value="HATPase_c"/>
    <property type="match status" value="1"/>
</dbReference>
<evidence type="ECO:0000313" key="9">
    <source>
        <dbReference type="EMBL" id="MFD0764438.1"/>
    </source>
</evidence>
<keyword evidence="5" id="KW-0418">Kinase</keyword>
<dbReference type="SMART" id="SM00086">
    <property type="entry name" value="PAC"/>
    <property type="match status" value="3"/>
</dbReference>
<dbReference type="EMBL" id="JBHTIA010000003">
    <property type="protein sequence ID" value="MFD0764438.1"/>
    <property type="molecule type" value="Genomic_DNA"/>
</dbReference>
<dbReference type="InterPro" id="IPR036890">
    <property type="entry name" value="HATPase_C_sf"/>
</dbReference>
<evidence type="ECO:0000256" key="5">
    <source>
        <dbReference type="ARBA" id="ARBA00022777"/>
    </source>
</evidence>
<dbReference type="InterPro" id="IPR000700">
    <property type="entry name" value="PAS-assoc_C"/>
</dbReference>
<evidence type="ECO:0000259" key="7">
    <source>
        <dbReference type="PROSITE" id="PS50109"/>
    </source>
</evidence>
<gene>
    <name evidence="9" type="ORF">ACFQZI_06215</name>
</gene>